<gene>
    <name evidence="1" type="ORF">GN331_04010</name>
</gene>
<evidence type="ECO:0000313" key="2">
    <source>
        <dbReference type="Proteomes" id="UP000479692"/>
    </source>
</evidence>
<dbReference type="EMBL" id="WOXT01000001">
    <property type="protein sequence ID" value="MUV13367.1"/>
    <property type="molecule type" value="Genomic_DNA"/>
</dbReference>
<evidence type="ECO:0000313" key="1">
    <source>
        <dbReference type="EMBL" id="MUV13367.1"/>
    </source>
</evidence>
<dbReference type="RefSeq" id="WP_156640519.1">
    <property type="nucleotide sequence ID" value="NZ_WOXT01000001.1"/>
</dbReference>
<proteinExistence type="predicted"/>
<comment type="caution">
    <text evidence="1">The sequence shown here is derived from an EMBL/GenBank/DDBJ whole genome shotgun (WGS) entry which is preliminary data.</text>
</comment>
<keyword evidence="2" id="KW-1185">Reference proteome</keyword>
<dbReference type="Proteomes" id="UP000479692">
    <property type="component" value="Unassembled WGS sequence"/>
</dbReference>
<reference evidence="1 2" key="1">
    <citation type="submission" date="2019-12" db="EMBL/GenBank/DDBJ databases">
        <authorList>
            <person name="Xu J."/>
        </authorList>
    </citation>
    <scope>NUCLEOTIDE SEQUENCE [LARGE SCALE GENOMIC DNA]</scope>
    <source>
        <strain evidence="1 2">HX-5-24</strain>
    </source>
</reference>
<sequence>MSVADWSQVILSAEKPLDFLLRKGVAVYIKVRRDSEIVYRHYKVPLAQWERSTLPFPAFQNTRAPMSPGDLAPAELSESHPLFGLEKVDSLPRVGFLEEAAFLRLDDGALAEIAVSRSCFVSSFSGEGFLTPRPCEVTDQTLGGYSIKKPLRIEAADLARFEFDRAIIVDKRRLDWVLARISPMEAPPPEQFAIQIEVGESDLYVTSVDFEALRHEERLDRQLIEYPFLHKEQMPGIYWMFQAAYAHNHLESVPRDKVGEWLKENAPKGTYRYKSIRTATKFVWPEVDRASGGKGRGEFVLEDLDDWTVADDYKFPFISKGLSFVLAIADWWVKVLRKNPDTAAVTLAEKLVENKFAGLEVGDLVYLISGAQITEEEAASFGSYLKEMGKRVRPIISK</sequence>
<protein>
    <submittedName>
        <fullName evidence="1">Uncharacterized protein</fullName>
    </submittedName>
</protein>
<accession>A0A7C9MLA4</accession>
<name>A0A7C9MLA4_9GAMM</name>
<organism evidence="1 2">
    <name type="scientific">Noviluteimonas gilva</name>
    <dbReference type="NCBI Taxonomy" id="2682097"/>
    <lineage>
        <taxon>Bacteria</taxon>
        <taxon>Pseudomonadati</taxon>
        <taxon>Pseudomonadota</taxon>
        <taxon>Gammaproteobacteria</taxon>
        <taxon>Lysobacterales</taxon>
        <taxon>Lysobacteraceae</taxon>
        <taxon>Noviluteimonas</taxon>
    </lineage>
</organism>
<dbReference type="AlphaFoldDB" id="A0A7C9MLA4"/>